<dbReference type="InterPro" id="IPR046342">
    <property type="entry name" value="CBS_dom_sf"/>
</dbReference>
<dbReference type="GO" id="GO:0050660">
    <property type="term" value="F:flavin adenine dinucleotide binding"/>
    <property type="evidence" value="ECO:0007669"/>
    <property type="project" value="InterPro"/>
</dbReference>
<dbReference type="InterPro" id="IPR000644">
    <property type="entry name" value="CBS_dom"/>
</dbReference>
<evidence type="ECO:0000256" key="4">
    <source>
        <dbReference type="PROSITE-ProRule" id="PRU00703"/>
    </source>
</evidence>
<keyword evidence="3 4" id="KW-0129">CBS domain</keyword>
<dbReference type="PROSITE" id="PS51371">
    <property type="entry name" value="CBS"/>
    <property type="match status" value="2"/>
</dbReference>
<dbReference type="GO" id="GO:0005886">
    <property type="term" value="C:plasma membrane"/>
    <property type="evidence" value="ECO:0007669"/>
    <property type="project" value="TreeGrafter"/>
</dbReference>
<dbReference type="SMART" id="SM00116">
    <property type="entry name" value="CBS"/>
    <property type="match status" value="2"/>
</dbReference>
<dbReference type="SMART" id="SM01091">
    <property type="entry name" value="CorC_HlyC"/>
    <property type="match status" value="1"/>
</dbReference>
<evidence type="ECO:0000313" key="6">
    <source>
        <dbReference type="EMBL" id="QNT71147.1"/>
    </source>
</evidence>
<dbReference type="EMBL" id="CP053923">
    <property type="protein sequence ID" value="QNT71147.1"/>
    <property type="molecule type" value="Genomic_DNA"/>
</dbReference>
<accession>A0A7H1N611</accession>
<dbReference type="Pfam" id="PF00571">
    <property type="entry name" value="CBS"/>
    <property type="match status" value="2"/>
</dbReference>
<feature type="domain" description="CBS" evidence="5">
    <location>
        <begin position="113"/>
        <end position="170"/>
    </location>
</feature>
<name>A0A7H1N611_9PROT</name>
<dbReference type="CDD" id="cd04590">
    <property type="entry name" value="CBS_pair_CorC_HlyC_assoc"/>
    <property type="match status" value="1"/>
</dbReference>
<dbReference type="SUPFAM" id="SSF54631">
    <property type="entry name" value="CBS-domain pair"/>
    <property type="match status" value="1"/>
</dbReference>
<protein>
    <submittedName>
        <fullName evidence="6">HlyC/CorC family transporter</fullName>
    </submittedName>
</protein>
<evidence type="ECO:0000256" key="1">
    <source>
        <dbReference type="ARBA" id="ARBA00006446"/>
    </source>
</evidence>
<dbReference type="PANTHER" id="PTHR22777:SF27">
    <property type="entry name" value="MAGNESIUM AND COBALT EFFLUX PROTEIN CORC"/>
    <property type="match status" value="1"/>
</dbReference>
<dbReference type="AlphaFoldDB" id="A0A7H1N611"/>
<dbReference type="InterPro" id="IPR005170">
    <property type="entry name" value="Transptr-assoc_dom"/>
</dbReference>
<evidence type="ECO:0000313" key="7">
    <source>
        <dbReference type="Proteomes" id="UP000516369"/>
    </source>
</evidence>
<dbReference type="Proteomes" id="UP000516369">
    <property type="component" value="Chromosome"/>
</dbReference>
<evidence type="ECO:0000259" key="5">
    <source>
        <dbReference type="PROSITE" id="PS51371"/>
    </source>
</evidence>
<keyword evidence="2" id="KW-0677">Repeat</keyword>
<organism evidence="6 7">
    <name type="scientific">Defluviicoccus vanus</name>
    <dbReference type="NCBI Taxonomy" id="111831"/>
    <lineage>
        <taxon>Bacteria</taxon>
        <taxon>Pseudomonadati</taxon>
        <taxon>Pseudomonadota</taxon>
        <taxon>Alphaproteobacteria</taxon>
        <taxon>Rhodospirillales</taxon>
        <taxon>Rhodospirillaceae</taxon>
        <taxon>Defluviicoccus</taxon>
    </lineage>
</organism>
<feature type="domain" description="CBS" evidence="5">
    <location>
        <begin position="49"/>
        <end position="110"/>
    </location>
</feature>
<evidence type="ECO:0000256" key="3">
    <source>
        <dbReference type="ARBA" id="ARBA00023122"/>
    </source>
</evidence>
<keyword evidence="7" id="KW-1185">Reference proteome</keyword>
<sequence length="280" mass="30601">MRNGEQRGRDALDTLIAGTDDEPPVLSGDERTLVENILRLHDRAAEDVMVPRADIVAVDSQATLSDVIDLMISSGHSRLPVYRDTLDDAIGMVHIKDVLAWRDADEAFQLAKIVRSVLFVAPSMEVLPLLLEMRAKRSHMALVVDEFGGVDGLLTIEDVVEEIVGEIADEHDRDIVLAVVKHADGSLDADARAPIDVFEEHFGQLLSEDERDEIDTLGGLVVSLAGRVPTKGELVSHPNGVDFEVRDADPRRIKRLRIRRRSDSAAAGEVARRSEAGGAA</sequence>
<proteinExistence type="inferred from homology"/>
<dbReference type="FunFam" id="3.10.580.10:FF:000002">
    <property type="entry name" value="Magnesium/cobalt efflux protein CorC"/>
    <property type="match status" value="1"/>
</dbReference>
<dbReference type="Gene3D" id="3.30.465.10">
    <property type="match status" value="1"/>
</dbReference>
<dbReference type="Gene3D" id="3.10.580.10">
    <property type="entry name" value="CBS-domain"/>
    <property type="match status" value="1"/>
</dbReference>
<gene>
    <name evidence="6" type="ORF">HQ394_05450</name>
</gene>
<dbReference type="InterPro" id="IPR036318">
    <property type="entry name" value="FAD-bd_PCMH-like_sf"/>
</dbReference>
<reference evidence="6 7" key="1">
    <citation type="submission" date="2020-05" db="EMBL/GenBank/DDBJ databases">
        <title>Complete closed genome sequence of Defluviicoccus vanus.</title>
        <authorList>
            <person name="Bessarab I."/>
            <person name="Arumugam K."/>
            <person name="Maszenan A.M."/>
            <person name="Seviour R.J."/>
            <person name="Williams R.B."/>
        </authorList>
    </citation>
    <scope>NUCLEOTIDE SEQUENCE [LARGE SCALE GENOMIC DNA]</scope>
    <source>
        <strain evidence="6 7">Ben 114</strain>
    </source>
</reference>
<dbReference type="Pfam" id="PF03471">
    <property type="entry name" value="CorC_HlyC"/>
    <property type="match status" value="1"/>
</dbReference>
<evidence type="ECO:0000256" key="2">
    <source>
        <dbReference type="ARBA" id="ARBA00022737"/>
    </source>
</evidence>
<comment type="similarity">
    <text evidence="1">Belongs to the UPF0053 family. Hemolysin C subfamily.</text>
</comment>
<dbReference type="KEGG" id="dvn:HQ394_05450"/>
<dbReference type="SUPFAM" id="SSF56176">
    <property type="entry name" value="FAD-binding/transporter-associated domain-like"/>
    <property type="match status" value="1"/>
</dbReference>
<dbReference type="InterPro" id="IPR016169">
    <property type="entry name" value="FAD-bd_PCMH_sub2"/>
</dbReference>
<dbReference type="InterPro" id="IPR044751">
    <property type="entry name" value="Ion_transp-like_CBS"/>
</dbReference>
<dbReference type="PANTHER" id="PTHR22777">
    <property type="entry name" value="HEMOLYSIN-RELATED"/>
    <property type="match status" value="1"/>
</dbReference>